<gene>
    <name evidence="1" type="ORF">L1892_15595</name>
</gene>
<dbReference type="RefSeq" id="WP_235724529.1">
    <property type="nucleotide sequence ID" value="NZ_JAKGCU010000015.1"/>
</dbReference>
<keyword evidence="2" id="KW-1185">Reference proteome</keyword>
<dbReference type="EMBL" id="JAKGCU010000015">
    <property type="protein sequence ID" value="MCF3939802.1"/>
    <property type="molecule type" value="Genomic_DNA"/>
</dbReference>
<reference evidence="1" key="1">
    <citation type="submission" date="2022-01" db="EMBL/GenBank/DDBJ databases">
        <title>Gordonia xiamenensis sp. nov., isolated from surface seawater in Xiamen.</title>
        <authorList>
            <person name="He Y.F."/>
        </authorList>
    </citation>
    <scope>NUCLEOTIDE SEQUENCE</scope>
    <source>
        <strain evidence="1">GW1C4-4</strain>
    </source>
</reference>
<dbReference type="Proteomes" id="UP001108089">
    <property type="component" value="Unassembled WGS sequence"/>
</dbReference>
<name>A0ABS9DMI6_9ACTN</name>
<accession>A0ABS9DMI6</accession>
<evidence type="ECO:0000313" key="2">
    <source>
        <dbReference type="Proteomes" id="UP001108089"/>
    </source>
</evidence>
<evidence type="ECO:0000313" key="1">
    <source>
        <dbReference type="EMBL" id="MCF3939802.1"/>
    </source>
</evidence>
<comment type="caution">
    <text evidence="1">The sequence shown here is derived from an EMBL/GenBank/DDBJ whole genome shotgun (WGS) entry which is preliminary data.</text>
</comment>
<sequence>MSTPAEAAGEYLSTTALRDFSAPVLAEDQDSALPTFTLNVSPQDAPVPVLLRHALALIGIPHSGPWEKVAWWVLFQYKGHPCSLAHQKFGLRLRISGDLTEDQADAVLRQILKKLTSAVRTVEAMLTETAGDTLNSGNVTVVNQHLQLRRAYDYFRQRAIKPDFVEDVNESGESPDGGKWWSHVSGKNVMALNASHDLVAAISAYLSVLEHDFVLALPFRDFDPSSDNLTKIIGARWGDKWQRVIDSSDQEATRLRERLVEVVERWRNPYSHGGFEKGHGATVYLHTPGLGALPVGMSSIRDSPLFSFHPVSENGIAGVFDLFDDIDAYLVRTLPHAMAWIDSGLNIRFDADFIAQVCNSLDTHGDLEKLIDAHAYRQEMIDNMDY</sequence>
<protein>
    <submittedName>
        <fullName evidence="1">Uncharacterized protein</fullName>
    </submittedName>
</protein>
<organism evidence="1 2">
    <name type="scientific">Gordonia tangerina</name>
    <dbReference type="NCBI Taxonomy" id="2911060"/>
    <lineage>
        <taxon>Bacteria</taxon>
        <taxon>Bacillati</taxon>
        <taxon>Actinomycetota</taxon>
        <taxon>Actinomycetes</taxon>
        <taxon>Mycobacteriales</taxon>
        <taxon>Gordoniaceae</taxon>
        <taxon>Gordonia</taxon>
    </lineage>
</organism>
<proteinExistence type="predicted"/>